<keyword evidence="8" id="KW-1185">Reference proteome</keyword>
<comment type="caution">
    <text evidence="7">The sequence shown here is derived from an EMBL/GenBank/DDBJ whole genome shotgun (WGS) entry which is preliminary data.</text>
</comment>
<dbReference type="InterPro" id="IPR007023">
    <property type="entry name" value="Ribosom_reg"/>
</dbReference>
<dbReference type="InterPro" id="IPR006785">
    <property type="entry name" value="Pex14_N"/>
</dbReference>
<feature type="compositionally biased region" description="Polar residues" evidence="5">
    <location>
        <begin position="183"/>
        <end position="201"/>
    </location>
</feature>
<dbReference type="OrthoDB" id="28455at2759"/>
<comment type="subcellular location">
    <subcellularLocation>
        <location evidence="1">Nucleus</location>
    </subcellularLocation>
</comment>
<dbReference type="Pfam" id="PF04695">
    <property type="entry name" value="Pex14_N"/>
    <property type="match status" value="1"/>
</dbReference>
<protein>
    <recommendedName>
        <fullName evidence="6">Peroxisome membrane anchor protein Pex14p N-terminal domain-containing protein</fullName>
    </recommendedName>
</protein>
<evidence type="ECO:0000313" key="7">
    <source>
        <dbReference type="EMBL" id="THH28799.1"/>
    </source>
</evidence>
<organism evidence="7 8">
    <name type="scientific">Antrodiella citrinella</name>
    <dbReference type="NCBI Taxonomy" id="2447956"/>
    <lineage>
        <taxon>Eukaryota</taxon>
        <taxon>Fungi</taxon>
        <taxon>Dikarya</taxon>
        <taxon>Basidiomycota</taxon>
        <taxon>Agaricomycotina</taxon>
        <taxon>Agaricomycetes</taxon>
        <taxon>Polyporales</taxon>
        <taxon>Steccherinaceae</taxon>
        <taxon>Antrodiella</taxon>
    </lineage>
</organism>
<evidence type="ECO:0000256" key="4">
    <source>
        <dbReference type="ARBA" id="ARBA00023242"/>
    </source>
</evidence>
<evidence type="ECO:0000313" key="8">
    <source>
        <dbReference type="Proteomes" id="UP000308730"/>
    </source>
</evidence>
<feature type="region of interest" description="Disordered" evidence="5">
    <location>
        <begin position="266"/>
        <end position="286"/>
    </location>
</feature>
<gene>
    <name evidence="7" type="ORF">EUX98_g5397</name>
</gene>
<sequence length="625" mass="68445">MDVSHILAAHASKQQATAVDKEVPLDVDTGLLTVTDLNPIDAETYATDLEGYLMSTARDGAQALINSLWALPATDSPDGPVAKLPAPTTHLPRAKPLPKPKPPTKWEKFAKAKGISHTVKDKRVWDEEKQEWVNRWGWKGQNKEKEVQWLTEVKANADIDHDPRKVARDERKAKIAKNERQHQQNLARSQSDQGAASTSAPPTAGREFQSQRKTEIGRTLAVTRTSTASMGKFDKKLDGEKKLKGIKRKFDPAEVSATSEKSNNLAILSKLDREPHAKKSRSEPVSEVLNVRKAVRGATRGADGAALRREVSSGDREPAQPVASSSQLDAPAPAPAPNPEAQFTLETSQAQAPNDGDRVQLIERARTFLYSPQVRYEDNAAKYRFLAEKGLNDVEIHGLLNELQETFAVLPAPEPFKEGPRFRDCHSLESVLAVTDNVADIPPLSLLRCAFEELDVAEGEKENSGMTAEVLFGTLEAKCPWIGSDEGAEYAGRIWDCLNTTTPLFHQADTTWTYTAASPPAPTPLYTSLQSLQTALPLPQSIYKPKYQHTLQALSDFTGYIATQTYAAPAMFRLGVSGPGSGGVLSPEAEEARREIRALKGLVLNRCVFRLSVSAVVHALTFAET</sequence>
<evidence type="ECO:0000256" key="2">
    <source>
        <dbReference type="ARBA" id="ARBA00010077"/>
    </source>
</evidence>
<feature type="compositionally biased region" description="Basic and acidic residues" evidence="5">
    <location>
        <begin position="160"/>
        <end position="182"/>
    </location>
</feature>
<dbReference type="GO" id="GO:0042254">
    <property type="term" value="P:ribosome biogenesis"/>
    <property type="evidence" value="ECO:0007669"/>
    <property type="project" value="UniProtKB-KW"/>
</dbReference>
<dbReference type="Proteomes" id="UP000308730">
    <property type="component" value="Unassembled WGS sequence"/>
</dbReference>
<dbReference type="InterPro" id="IPR036388">
    <property type="entry name" value="WH-like_DNA-bd_sf"/>
</dbReference>
<reference evidence="7 8" key="1">
    <citation type="submission" date="2019-02" db="EMBL/GenBank/DDBJ databases">
        <title>Genome sequencing of the rare red list fungi Antrodiella citrinella (Flaviporus citrinellus).</title>
        <authorList>
            <person name="Buettner E."/>
            <person name="Kellner H."/>
        </authorList>
    </citation>
    <scope>NUCLEOTIDE SEQUENCE [LARGE SCALE GENOMIC DNA]</scope>
    <source>
        <strain evidence="7 8">DSM 108506</strain>
    </source>
</reference>
<dbReference type="Pfam" id="PF04939">
    <property type="entry name" value="RRS1"/>
    <property type="match status" value="1"/>
</dbReference>
<keyword evidence="3" id="KW-0690">Ribosome biogenesis</keyword>
<feature type="compositionally biased region" description="Basic and acidic residues" evidence="5">
    <location>
        <begin position="306"/>
        <end position="318"/>
    </location>
</feature>
<dbReference type="EMBL" id="SGPM01000157">
    <property type="protein sequence ID" value="THH28799.1"/>
    <property type="molecule type" value="Genomic_DNA"/>
</dbReference>
<proteinExistence type="inferred from homology"/>
<comment type="similarity">
    <text evidence="2">Belongs to the RRS1 family.</text>
</comment>
<feature type="domain" description="Peroxisome membrane anchor protein Pex14p N-terminal" evidence="6">
    <location>
        <begin position="357"/>
        <end position="402"/>
    </location>
</feature>
<evidence type="ECO:0000256" key="1">
    <source>
        <dbReference type="ARBA" id="ARBA00004123"/>
    </source>
</evidence>
<feature type="region of interest" description="Disordered" evidence="5">
    <location>
        <begin position="160"/>
        <end position="223"/>
    </location>
</feature>
<dbReference type="GO" id="GO:0005634">
    <property type="term" value="C:nucleus"/>
    <property type="evidence" value="ECO:0007669"/>
    <property type="project" value="UniProtKB-SubCell"/>
</dbReference>
<name>A0A4S4MRV4_9APHY</name>
<dbReference type="AlphaFoldDB" id="A0A4S4MRV4"/>
<evidence type="ECO:0000256" key="3">
    <source>
        <dbReference type="ARBA" id="ARBA00022517"/>
    </source>
</evidence>
<keyword evidence="4" id="KW-0539">Nucleus</keyword>
<feature type="region of interest" description="Disordered" evidence="5">
    <location>
        <begin position="298"/>
        <end position="340"/>
    </location>
</feature>
<accession>A0A4S4MRV4</accession>
<evidence type="ECO:0000256" key="5">
    <source>
        <dbReference type="SAM" id="MobiDB-lite"/>
    </source>
</evidence>
<feature type="compositionally biased region" description="Basic and acidic residues" evidence="5">
    <location>
        <begin position="270"/>
        <end position="284"/>
    </location>
</feature>
<evidence type="ECO:0000259" key="6">
    <source>
        <dbReference type="Pfam" id="PF04695"/>
    </source>
</evidence>
<dbReference type="Gene3D" id="1.10.10.10">
    <property type="entry name" value="Winged helix-like DNA-binding domain superfamily/Winged helix DNA-binding domain"/>
    <property type="match status" value="1"/>
</dbReference>